<keyword evidence="1" id="KW-1133">Transmembrane helix</keyword>
<evidence type="ECO:0000256" key="1">
    <source>
        <dbReference type="SAM" id="Phobius"/>
    </source>
</evidence>
<protein>
    <submittedName>
        <fullName evidence="2">Uncharacterized protein</fullName>
    </submittedName>
</protein>
<name>A0A3A1UVY5_9BACL</name>
<dbReference type="Proteomes" id="UP000266482">
    <property type="component" value="Unassembled WGS sequence"/>
</dbReference>
<gene>
    <name evidence="2" type="ORF">D3P08_12795</name>
</gene>
<dbReference type="EMBL" id="QXQA01000007">
    <property type="protein sequence ID" value="RIX52355.1"/>
    <property type="molecule type" value="Genomic_DNA"/>
</dbReference>
<keyword evidence="3" id="KW-1185">Reference proteome</keyword>
<keyword evidence="1" id="KW-0472">Membrane</keyword>
<comment type="caution">
    <text evidence="2">The sequence shown here is derived from an EMBL/GenBank/DDBJ whole genome shotgun (WGS) entry which is preliminary data.</text>
</comment>
<dbReference type="RefSeq" id="WP_119600082.1">
    <property type="nucleotide sequence ID" value="NZ_QXQA01000007.1"/>
</dbReference>
<accession>A0A3A1UVY5</accession>
<evidence type="ECO:0000313" key="3">
    <source>
        <dbReference type="Proteomes" id="UP000266482"/>
    </source>
</evidence>
<sequence>MKFPAYSKPFILWSSVFVLLITVITALLLLSKNVIRIEAVTETNRITISDEEFNFYLDIVRSGELNRELTPELKEKAMDYAKTVYAKLQLAGRYGVVDTYSFEKLKQGHREENEKRKKMKEEGQVFYGPEHLELGDYFEYFIDEMTMATISAMAEKESKPLVKESRAYYDEIKDLFSDETILFDLIKQSENGASDEIEHFELNNNNRRIFENTEPELLSLLDSLQAGDEAPYTRNNEPYIVAMKSRTKLDLAFDENKEQAIKMYVNDVHYVNEMNRAKDALEIRVPDQTPESSA</sequence>
<organism evidence="2 3">
    <name type="scientific">Paenibacillus nanensis</name>
    <dbReference type="NCBI Taxonomy" id="393251"/>
    <lineage>
        <taxon>Bacteria</taxon>
        <taxon>Bacillati</taxon>
        <taxon>Bacillota</taxon>
        <taxon>Bacilli</taxon>
        <taxon>Bacillales</taxon>
        <taxon>Paenibacillaceae</taxon>
        <taxon>Paenibacillus</taxon>
    </lineage>
</organism>
<dbReference type="OrthoDB" id="4229635at2"/>
<keyword evidence="1" id="KW-0812">Transmembrane</keyword>
<proteinExistence type="predicted"/>
<reference evidence="2 3" key="1">
    <citation type="submission" date="2018-09" db="EMBL/GenBank/DDBJ databases">
        <title>Paenibacillus aracenensis nov. sp. isolated from a cave in southern Spain.</title>
        <authorList>
            <person name="Jurado V."/>
            <person name="Gutierrez-Patricio S."/>
            <person name="Gonzalez-Pimentel J.L."/>
            <person name="Miller A.Z."/>
            <person name="Laiz L."/>
            <person name="Saiz-Jimenez C."/>
        </authorList>
    </citation>
    <scope>NUCLEOTIDE SEQUENCE [LARGE SCALE GENOMIC DNA]</scope>
    <source>
        <strain evidence="2 3">DSM 22867</strain>
    </source>
</reference>
<dbReference type="AlphaFoldDB" id="A0A3A1UVY5"/>
<evidence type="ECO:0000313" key="2">
    <source>
        <dbReference type="EMBL" id="RIX52355.1"/>
    </source>
</evidence>
<feature type="transmembrane region" description="Helical" evidence="1">
    <location>
        <begin position="12"/>
        <end position="30"/>
    </location>
</feature>